<sequence>MTAPGQLFSGFADFKFYSARLVERDLATCLNADTVPGGDNLHESVMVRLGVQFWPAGDARKTTWFFTWDTSPTTQRVLGPDIYHNFKARTFAKRDLAFTGRTVPPPAGEVRSGMDAIWVVEWNLGAFSLAHRRNIEKLATETWRMAWASADWAQTVVRNVIETGVLMKERLEYCLEYAKYQNKTGEDANLRTTG</sequence>
<accession>A0A9P3LM94</accession>
<name>A0A9P3LM94_9APHY</name>
<proteinExistence type="predicted"/>
<reference evidence="1 2" key="1">
    <citation type="submission" date="2021-08" db="EMBL/GenBank/DDBJ databases">
        <title>Draft Genome Sequence of Phanerochaete sordida strain YK-624.</title>
        <authorList>
            <person name="Mori T."/>
            <person name="Dohra H."/>
            <person name="Suzuki T."/>
            <person name="Kawagishi H."/>
            <person name="Hirai H."/>
        </authorList>
    </citation>
    <scope>NUCLEOTIDE SEQUENCE [LARGE SCALE GENOMIC DNA]</scope>
    <source>
        <strain evidence="1 2">YK-624</strain>
    </source>
</reference>
<dbReference type="Proteomes" id="UP000703269">
    <property type="component" value="Unassembled WGS sequence"/>
</dbReference>
<comment type="caution">
    <text evidence="1">The sequence shown here is derived from an EMBL/GenBank/DDBJ whole genome shotgun (WGS) entry which is preliminary data.</text>
</comment>
<keyword evidence="2" id="KW-1185">Reference proteome</keyword>
<protein>
    <submittedName>
        <fullName evidence="1">Uncharacterized protein</fullName>
    </submittedName>
</protein>
<gene>
    <name evidence="1" type="ORF">PsYK624_166170</name>
</gene>
<organism evidence="1 2">
    <name type="scientific">Phanerochaete sordida</name>
    <dbReference type="NCBI Taxonomy" id="48140"/>
    <lineage>
        <taxon>Eukaryota</taxon>
        <taxon>Fungi</taxon>
        <taxon>Dikarya</taxon>
        <taxon>Basidiomycota</taxon>
        <taxon>Agaricomycotina</taxon>
        <taxon>Agaricomycetes</taxon>
        <taxon>Polyporales</taxon>
        <taxon>Phanerochaetaceae</taxon>
        <taxon>Phanerochaete</taxon>
    </lineage>
</organism>
<evidence type="ECO:0000313" key="2">
    <source>
        <dbReference type="Proteomes" id="UP000703269"/>
    </source>
</evidence>
<dbReference type="EMBL" id="BPQB01000146">
    <property type="protein sequence ID" value="GJF00332.1"/>
    <property type="molecule type" value="Genomic_DNA"/>
</dbReference>
<dbReference type="AlphaFoldDB" id="A0A9P3LM94"/>
<evidence type="ECO:0000313" key="1">
    <source>
        <dbReference type="EMBL" id="GJF00332.1"/>
    </source>
</evidence>